<organism evidence="1 2">
    <name type="scientific">Vibrio zhugei</name>
    <dbReference type="NCBI Taxonomy" id="2479546"/>
    <lineage>
        <taxon>Bacteria</taxon>
        <taxon>Pseudomonadati</taxon>
        <taxon>Pseudomonadota</taxon>
        <taxon>Gammaproteobacteria</taxon>
        <taxon>Vibrionales</taxon>
        <taxon>Vibrionaceae</taxon>
        <taxon>Vibrio</taxon>
    </lineage>
</organism>
<evidence type="ECO:0008006" key="3">
    <source>
        <dbReference type="Google" id="ProtNLM"/>
    </source>
</evidence>
<proteinExistence type="predicted"/>
<accession>A0ABV7C7G7</accession>
<evidence type="ECO:0000313" key="2">
    <source>
        <dbReference type="Proteomes" id="UP001595384"/>
    </source>
</evidence>
<dbReference type="EMBL" id="JBHRSE010000060">
    <property type="protein sequence ID" value="MFC3023941.1"/>
    <property type="molecule type" value="Genomic_DNA"/>
</dbReference>
<gene>
    <name evidence="1" type="ORF">ACFODT_08895</name>
</gene>
<reference evidence="2" key="1">
    <citation type="journal article" date="2019" name="Int. J. Syst. Evol. Microbiol.">
        <title>The Global Catalogue of Microorganisms (GCM) 10K type strain sequencing project: providing services to taxonomists for standard genome sequencing and annotation.</title>
        <authorList>
            <consortium name="The Broad Institute Genomics Platform"/>
            <consortium name="The Broad Institute Genome Sequencing Center for Infectious Disease"/>
            <person name="Wu L."/>
            <person name="Ma J."/>
        </authorList>
    </citation>
    <scope>NUCLEOTIDE SEQUENCE [LARGE SCALE GENOMIC DNA]</scope>
    <source>
        <strain evidence="2">KCTC 62784</strain>
    </source>
</reference>
<dbReference type="Proteomes" id="UP001595384">
    <property type="component" value="Unassembled WGS sequence"/>
</dbReference>
<keyword evidence="2" id="KW-1185">Reference proteome</keyword>
<comment type="caution">
    <text evidence="1">The sequence shown here is derived from an EMBL/GenBank/DDBJ whole genome shotgun (WGS) entry which is preliminary data.</text>
</comment>
<sequence length="56" mass="6098">MVSENLSKTESTVNLITECQSQTTEALDSSNSAGEVIQEIELGADRVNDAIQHMKM</sequence>
<protein>
    <recommendedName>
        <fullName evidence="3">Methyl-accepting chemotaxis protein</fullName>
    </recommendedName>
</protein>
<name>A0ABV7C7G7_9VIBR</name>
<dbReference type="RefSeq" id="WP_164711850.1">
    <property type="nucleotide sequence ID" value="NZ_AP024911.1"/>
</dbReference>
<evidence type="ECO:0000313" key="1">
    <source>
        <dbReference type="EMBL" id="MFC3023941.1"/>
    </source>
</evidence>